<gene>
    <name evidence="1" type="ORF">SEPMUDRAFT_148920</name>
</gene>
<dbReference type="STRING" id="692275.M3B1M8"/>
<dbReference type="Proteomes" id="UP000016931">
    <property type="component" value="Unassembled WGS sequence"/>
</dbReference>
<evidence type="ECO:0000313" key="2">
    <source>
        <dbReference type="Proteomes" id="UP000016931"/>
    </source>
</evidence>
<dbReference type="OrthoDB" id="5337308at2759"/>
<sequence length="86" mass="9406">MVTRQPTAEAVGEWPGMSFGIEAPQALAALGCPNGAGLAWLLIQHKETLGSRMVDRVHIFDCKRYLGNGRGEWCLYLHITDSPVVP</sequence>
<organism evidence="1 2">
    <name type="scientific">Sphaerulina musiva (strain SO2202)</name>
    <name type="common">Poplar stem canker fungus</name>
    <name type="synonym">Septoria musiva</name>
    <dbReference type="NCBI Taxonomy" id="692275"/>
    <lineage>
        <taxon>Eukaryota</taxon>
        <taxon>Fungi</taxon>
        <taxon>Dikarya</taxon>
        <taxon>Ascomycota</taxon>
        <taxon>Pezizomycotina</taxon>
        <taxon>Dothideomycetes</taxon>
        <taxon>Dothideomycetidae</taxon>
        <taxon>Mycosphaerellales</taxon>
        <taxon>Mycosphaerellaceae</taxon>
        <taxon>Sphaerulina</taxon>
    </lineage>
</organism>
<dbReference type="AlphaFoldDB" id="M3B1M8"/>
<keyword evidence="2" id="KW-1185">Reference proteome</keyword>
<name>M3B1M8_SPHMS</name>
<proteinExistence type="predicted"/>
<reference evidence="1 2" key="1">
    <citation type="journal article" date="2012" name="PLoS Pathog.">
        <title>Diverse lifestyles and strategies of plant pathogenesis encoded in the genomes of eighteen Dothideomycetes fungi.</title>
        <authorList>
            <person name="Ohm R.A."/>
            <person name="Feau N."/>
            <person name="Henrissat B."/>
            <person name="Schoch C.L."/>
            <person name="Horwitz B.A."/>
            <person name="Barry K.W."/>
            <person name="Condon B.J."/>
            <person name="Copeland A.C."/>
            <person name="Dhillon B."/>
            <person name="Glaser F."/>
            <person name="Hesse C.N."/>
            <person name="Kosti I."/>
            <person name="LaButti K."/>
            <person name="Lindquist E.A."/>
            <person name="Lucas S."/>
            <person name="Salamov A.A."/>
            <person name="Bradshaw R.E."/>
            <person name="Ciuffetti L."/>
            <person name="Hamelin R.C."/>
            <person name="Kema G.H.J."/>
            <person name="Lawrence C."/>
            <person name="Scott J.A."/>
            <person name="Spatafora J.W."/>
            <person name="Turgeon B.G."/>
            <person name="de Wit P.J.G.M."/>
            <person name="Zhong S."/>
            <person name="Goodwin S.B."/>
            <person name="Grigoriev I.V."/>
        </authorList>
    </citation>
    <scope>NUCLEOTIDE SEQUENCE [LARGE SCALE GENOMIC DNA]</scope>
    <source>
        <strain evidence="1 2">SO2202</strain>
    </source>
</reference>
<dbReference type="RefSeq" id="XP_016761828.1">
    <property type="nucleotide sequence ID" value="XM_016905228.1"/>
</dbReference>
<dbReference type="HOGENOM" id="CLU_2499302_0_0_1"/>
<dbReference type="GeneID" id="27902365"/>
<protein>
    <submittedName>
        <fullName evidence="1">Uncharacterized protein</fullName>
    </submittedName>
</protein>
<accession>M3B1M8</accession>
<evidence type="ECO:0000313" key="1">
    <source>
        <dbReference type="EMBL" id="EMF13707.1"/>
    </source>
</evidence>
<dbReference type="EMBL" id="KB456263">
    <property type="protein sequence ID" value="EMF13707.1"/>
    <property type="molecule type" value="Genomic_DNA"/>
</dbReference>